<keyword evidence="2" id="KW-0812">Transmembrane</keyword>
<sequence>MTQTINYDSRFQAYHDSDEDLNNIDNGNQTINKIKRAGNHQTNNGKFSIDQVGTSSGSFEQSTSYSPSSANMGRVPVCLRHPTMSGYANQPPSQDFVEDLTPFSVRAYESMEALGRSFLDSGEDVFAQEHAAPEDSDLDSLKDDEDFVDDTDMIDTRFDETRPRHGCNGSQNEGILCNMASQPENVKEDASVQSEHELEQDKDMKEFNAARWFTVPNPTPPESTRVRFIAQLTILMSIAFMDFTIEGKFLLVATWIYISYKPHVDIFDIQLVLTISVLRLLTTWFREFVKAI</sequence>
<feature type="transmembrane region" description="Helical" evidence="2">
    <location>
        <begin position="234"/>
        <end position="260"/>
    </location>
</feature>
<dbReference type="AlphaFoldDB" id="A0A167ZWN6"/>
<protein>
    <submittedName>
        <fullName evidence="3">Uncharacterized protein</fullName>
    </submittedName>
</protein>
<name>A0A167ZWN6_9EURO</name>
<evidence type="ECO:0000313" key="4">
    <source>
        <dbReference type="Proteomes" id="UP000242877"/>
    </source>
</evidence>
<evidence type="ECO:0000313" key="3">
    <source>
        <dbReference type="EMBL" id="KZZ93189.1"/>
    </source>
</evidence>
<evidence type="ECO:0000256" key="2">
    <source>
        <dbReference type="SAM" id="Phobius"/>
    </source>
</evidence>
<accession>A0A167ZWN6</accession>
<keyword evidence="2" id="KW-0472">Membrane</keyword>
<feature type="transmembrane region" description="Helical" evidence="2">
    <location>
        <begin position="266"/>
        <end position="285"/>
    </location>
</feature>
<proteinExistence type="predicted"/>
<dbReference type="EMBL" id="AZGZ01000009">
    <property type="protein sequence ID" value="KZZ93189.1"/>
    <property type="molecule type" value="Genomic_DNA"/>
</dbReference>
<evidence type="ECO:0000256" key="1">
    <source>
        <dbReference type="SAM" id="MobiDB-lite"/>
    </source>
</evidence>
<dbReference type="Proteomes" id="UP000242877">
    <property type="component" value="Unassembled WGS sequence"/>
</dbReference>
<gene>
    <name evidence="3" type="ORF">AAP_02655</name>
</gene>
<reference evidence="3 4" key="1">
    <citation type="journal article" date="2016" name="Genome Biol. Evol.">
        <title>Divergent and convergent evolution of fungal pathogenicity.</title>
        <authorList>
            <person name="Shang Y."/>
            <person name="Xiao G."/>
            <person name="Zheng P."/>
            <person name="Cen K."/>
            <person name="Zhan S."/>
            <person name="Wang C."/>
        </authorList>
    </citation>
    <scope>NUCLEOTIDE SEQUENCE [LARGE SCALE GENOMIC DNA]</scope>
    <source>
        <strain evidence="3 4">ARSEF 7405</strain>
    </source>
</reference>
<keyword evidence="2" id="KW-1133">Transmembrane helix</keyword>
<comment type="caution">
    <text evidence="3">The sequence shown here is derived from an EMBL/GenBank/DDBJ whole genome shotgun (WGS) entry which is preliminary data.</text>
</comment>
<organism evidence="3 4">
    <name type="scientific">Ascosphaera apis ARSEF 7405</name>
    <dbReference type="NCBI Taxonomy" id="392613"/>
    <lineage>
        <taxon>Eukaryota</taxon>
        <taxon>Fungi</taxon>
        <taxon>Dikarya</taxon>
        <taxon>Ascomycota</taxon>
        <taxon>Pezizomycotina</taxon>
        <taxon>Eurotiomycetes</taxon>
        <taxon>Eurotiomycetidae</taxon>
        <taxon>Onygenales</taxon>
        <taxon>Ascosphaeraceae</taxon>
        <taxon>Ascosphaera</taxon>
    </lineage>
</organism>
<feature type="region of interest" description="Disordered" evidence="1">
    <location>
        <begin position="39"/>
        <end position="70"/>
    </location>
</feature>
<dbReference type="VEuPathDB" id="FungiDB:AAP_02655"/>
<keyword evidence="4" id="KW-1185">Reference proteome</keyword>